<sequence>MAALTGSWRETIDFYVFMFFFAICALGGGTAFANVPSLLYVRPFAVLCLTAFLLTPRQIDWTAIRMPALLLAALILLMIVQLVPLPPGIWTALPGRSAYSGLAEIMGVDQPWRPLSLTPDLTMNALVSLIVPAAVIAGFAKMRQDQRQATVILLIVLCCASAAIGIIQFAGGKDSALYLYQRTYPGFPVGLLSNRNHQAVLLSLVFPALRVWTLMPAADRGWMRNRRWIALALGVMIVPVVLATGSRAGTALMVAGIAAAFLFFPDTRGEATALTGARRYLARAALPLLAALLIVLTFLFGRAASIERLVALSAIDNDQRFQFAPTVLRIIRETFPAGTGFGSFDPVFRQYEPDAILISSFFNHAHNELLELIIMAGLPGMLVLAAFLWWWGARIVAAWRTTTPATRTMRLGVVVTGTILLASLVDYTIRPPLIAAVFTLGCCWAAQRAYQRD</sequence>
<dbReference type="EMBL" id="JABULH010000017">
    <property type="protein sequence ID" value="NTS66794.1"/>
    <property type="molecule type" value="Genomic_DNA"/>
</dbReference>
<evidence type="ECO:0000256" key="3">
    <source>
        <dbReference type="ARBA" id="ARBA00022989"/>
    </source>
</evidence>
<dbReference type="InterPro" id="IPR007016">
    <property type="entry name" value="O-antigen_ligase-rel_domated"/>
</dbReference>
<feature type="transmembrane region" description="Helical" evidence="5">
    <location>
        <begin position="227"/>
        <end position="245"/>
    </location>
</feature>
<dbReference type="InterPro" id="IPR051533">
    <property type="entry name" value="WaaL-like"/>
</dbReference>
<evidence type="ECO:0000256" key="4">
    <source>
        <dbReference type="ARBA" id="ARBA00023136"/>
    </source>
</evidence>
<dbReference type="GO" id="GO:0016874">
    <property type="term" value="F:ligase activity"/>
    <property type="evidence" value="ECO:0007669"/>
    <property type="project" value="UniProtKB-KW"/>
</dbReference>
<feature type="transmembrane region" description="Helical" evidence="5">
    <location>
        <begin position="251"/>
        <end position="268"/>
    </location>
</feature>
<proteinExistence type="predicted"/>
<feature type="transmembrane region" description="Helical" evidence="5">
    <location>
        <begin position="12"/>
        <end position="33"/>
    </location>
</feature>
<dbReference type="PANTHER" id="PTHR37422">
    <property type="entry name" value="TEICHURONIC ACID BIOSYNTHESIS PROTEIN TUAE"/>
    <property type="match status" value="1"/>
</dbReference>
<feature type="transmembrane region" description="Helical" evidence="5">
    <location>
        <begin position="68"/>
        <end position="90"/>
    </location>
</feature>
<dbReference type="RefSeq" id="WP_174195275.1">
    <property type="nucleotide sequence ID" value="NZ_JABULH010000017.1"/>
</dbReference>
<protein>
    <submittedName>
        <fullName evidence="7">O-antigen ligase family protein</fullName>
    </submittedName>
</protein>
<evidence type="ECO:0000256" key="5">
    <source>
        <dbReference type="SAM" id="Phobius"/>
    </source>
</evidence>
<feature type="transmembrane region" description="Helical" evidence="5">
    <location>
        <begin position="369"/>
        <end position="391"/>
    </location>
</feature>
<feature type="domain" description="O-antigen ligase-related" evidence="6">
    <location>
        <begin position="236"/>
        <end position="384"/>
    </location>
</feature>
<evidence type="ECO:0000256" key="2">
    <source>
        <dbReference type="ARBA" id="ARBA00022692"/>
    </source>
</evidence>
<keyword evidence="4 5" id="KW-0472">Membrane</keyword>
<evidence type="ECO:0000313" key="7">
    <source>
        <dbReference type="EMBL" id="NTS66794.1"/>
    </source>
</evidence>
<keyword evidence="8" id="KW-1185">Reference proteome</keyword>
<feature type="transmembrane region" description="Helical" evidence="5">
    <location>
        <begin position="411"/>
        <end position="427"/>
    </location>
</feature>
<keyword evidence="7" id="KW-0436">Ligase</keyword>
<feature type="transmembrane region" description="Helical" evidence="5">
    <location>
        <begin position="280"/>
        <end position="300"/>
    </location>
</feature>
<feature type="transmembrane region" description="Helical" evidence="5">
    <location>
        <begin position="151"/>
        <end position="170"/>
    </location>
</feature>
<comment type="caution">
    <text evidence="7">The sequence shown here is derived from an EMBL/GenBank/DDBJ whole genome shotgun (WGS) entry which is preliminary data.</text>
</comment>
<feature type="transmembrane region" description="Helical" evidence="5">
    <location>
        <begin position="121"/>
        <end position="139"/>
    </location>
</feature>
<feature type="transmembrane region" description="Helical" evidence="5">
    <location>
        <begin position="39"/>
        <end position="56"/>
    </location>
</feature>
<evidence type="ECO:0000259" key="6">
    <source>
        <dbReference type="Pfam" id="PF04932"/>
    </source>
</evidence>
<organism evidence="7 8">
    <name type="scientific">Sphingomonas hominis</name>
    <dbReference type="NCBI Taxonomy" id="2741495"/>
    <lineage>
        <taxon>Bacteria</taxon>
        <taxon>Pseudomonadati</taxon>
        <taxon>Pseudomonadota</taxon>
        <taxon>Alphaproteobacteria</taxon>
        <taxon>Sphingomonadales</taxon>
        <taxon>Sphingomonadaceae</taxon>
        <taxon>Sphingomonas</taxon>
    </lineage>
</organism>
<keyword evidence="3 5" id="KW-1133">Transmembrane helix</keyword>
<comment type="subcellular location">
    <subcellularLocation>
        <location evidence="1">Membrane</location>
        <topology evidence="1">Multi-pass membrane protein</topology>
    </subcellularLocation>
</comment>
<reference evidence="7 8" key="1">
    <citation type="submission" date="2020-06" db="EMBL/GenBank/DDBJ databases">
        <title>Sphingomonas hominis sp. nov., a member of the Sphingomonas, isolated from the hair of a 22-year-old girl.</title>
        <authorList>
            <person name="Zhang D.-F."/>
            <person name="Cui X.-W."/>
        </authorList>
    </citation>
    <scope>NUCLEOTIDE SEQUENCE [LARGE SCALE GENOMIC DNA]</scope>
    <source>
        <strain evidence="7 8">HHU CXW</strain>
    </source>
</reference>
<dbReference type="Pfam" id="PF04932">
    <property type="entry name" value="Wzy_C"/>
    <property type="match status" value="1"/>
</dbReference>
<dbReference type="Proteomes" id="UP000621447">
    <property type="component" value="Unassembled WGS sequence"/>
</dbReference>
<dbReference type="PANTHER" id="PTHR37422:SF23">
    <property type="entry name" value="TEICHURONIC ACID BIOSYNTHESIS PROTEIN TUAE"/>
    <property type="match status" value="1"/>
</dbReference>
<feature type="transmembrane region" description="Helical" evidence="5">
    <location>
        <begin position="197"/>
        <end position="215"/>
    </location>
</feature>
<name>A0ABX2JQS6_9SPHN</name>
<keyword evidence="2 5" id="KW-0812">Transmembrane</keyword>
<evidence type="ECO:0000313" key="8">
    <source>
        <dbReference type="Proteomes" id="UP000621447"/>
    </source>
</evidence>
<gene>
    <name evidence="7" type="ORF">HRV97_16765</name>
</gene>
<evidence type="ECO:0000256" key="1">
    <source>
        <dbReference type="ARBA" id="ARBA00004141"/>
    </source>
</evidence>
<accession>A0ABX2JQS6</accession>